<keyword evidence="4" id="KW-1185">Reference proteome</keyword>
<evidence type="ECO:0000259" key="2">
    <source>
        <dbReference type="Pfam" id="PF13690"/>
    </source>
</evidence>
<gene>
    <name evidence="3" type="ORF">SAMN04490355_100720</name>
</gene>
<evidence type="ECO:0000313" key="4">
    <source>
        <dbReference type="Proteomes" id="UP000199520"/>
    </source>
</evidence>
<name>A0A1I4I865_9FIRM</name>
<sequence>MDVKMINPFIDAIMNIMPQLGFQNVVKGKLSVGEQFVESKGITVLVGLTDQLRGNIAYNFTEVTAMSIASKMMMGMPVATLDDLAQSAISELTNMVTGNAATHFEKDGLRVDISPPSLVVGEKFKLKVSSAKFLVVEMIADSLVIELNIGIE</sequence>
<dbReference type="PANTHER" id="PTHR39452:SF1">
    <property type="entry name" value="CHEY-P PHOSPHATASE CHEX"/>
    <property type="match status" value="1"/>
</dbReference>
<dbReference type="OrthoDB" id="9788100at2"/>
<dbReference type="Pfam" id="PF13690">
    <property type="entry name" value="CheX"/>
    <property type="match status" value="1"/>
</dbReference>
<dbReference type="GO" id="GO:0006935">
    <property type="term" value="P:chemotaxis"/>
    <property type="evidence" value="ECO:0007669"/>
    <property type="project" value="UniProtKB-KW"/>
</dbReference>
<protein>
    <submittedName>
        <fullName evidence="3">Chemotaxis protein CheX</fullName>
    </submittedName>
</protein>
<dbReference type="EMBL" id="FOTS01000007">
    <property type="protein sequence ID" value="SFL50464.1"/>
    <property type="molecule type" value="Genomic_DNA"/>
</dbReference>
<dbReference type="Gene3D" id="3.40.1550.10">
    <property type="entry name" value="CheC-like"/>
    <property type="match status" value="1"/>
</dbReference>
<dbReference type="InterPro" id="IPR038756">
    <property type="entry name" value="CheX-like"/>
</dbReference>
<evidence type="ECO:0000313" key="3">
    <source>
        <dbReference type="EMBL" id="SFL50464.1"/>
    </source>
</evidence>
<dbReference type="STRING" id="1123291.SAMN04490355_100720"/>
<dbReference type="InterPro" id="IPR028976">
    <property type="entry name" value="CheC-like_sf"/>
</dbReference>
<dbReference type="AlphaFoldDB" id="A0A1I4I865"/>
<dbReference type="CDD" id="cd17906">
    <property type="entry name" value="CheX"/>
    <property type="match status" value="1"/>
</dbReference>
<evidence type="ECO:0000256" key="1">
    <source>
        <dbReference type="ARBA" id="ARBA00022500"/>
    </source>
</evidence>
<dbReference type="InterPro" id="IPR028051">
    <property type="entry name" value="CheX-like_dom"/>
</dbReference>
<proteinExistence type="predicted"/>
<dbReference type="PANTHER" id="PTHR39452">
    <property type="entry name" value="CHEY-P PHOSPHATASE CHEX"/>
    <property type="match status" value="1"/>
</dbReference>
<reference evidence="4" key="1">
    <citation type="submission" date="2016-10" db="EMBL/GenBank/DDBJ databases">
        <authorList>
            <person name="Varghese N."/>
            <person name="Submissions S."/>
        </authorList>
    </citation>
    <scope>NUCLEOTIDE SEQUENCE [LARGE SCALE GENOMIC DNA]</scope>
    <source>
        <strain evidence="4">DSM 13327</strain>
    </source>
</reference>
<accession>A0A1I4I865</accession>
<dbReference type="RefSeq" id="WP_090933536.1">
    <property type="nucleotide sequence ID" value="NZ_FOTS01000007.1"/>
</dbReference>
<feature type="domain" description="Chemotaxis phosphatase CheX-like" evidence="2">
    <location>
        <begin position="42"/>
        <end position="136"/>
    </location>
</feature>
<organism evidence="3 4">
    <name type="scientific">Pelosinus propionicus DSM 13327</name>
    <dbReference type="NCBI Taxonomy" id="1123291"/>
    <lineage>
        <taxon>Bacteria</taxon>
        <taxon>Bacillati</taxon>
        <taxon>Bacillota</taxon>
        <taxon>Negativicutes</taxon>
        <taxon>Selenomonadales</taxon>
        <taxon>Sporomusaceae</taxon>
        <taxon>Pelosinus</taxon>
    </lineage>
</organism>
<keyword evidence="1" id="KW-0145">Chemotaxis</keyword>
<dbReference type="SUPFAM" id="SSF103039">
    <property type="entry name" value="CheC-like"/>
    <property type="match status" value="1"/>
</dbReference>
<dbReference type="Proteomes" id="UP000199520">
    <property type="component" value="Unassembled WGS sequence"/>
</dbReference>